<organism evidence="2 3">
    <name type="scientific">Gracilimonas mengyeensis</name>
    <dbReference type="NCBI Taxonomy" id="1302730"/>
    <lineage>
        <taxon>Bacteria</taxon>
        <taxon>Pseudomonadati</taxon>
        <taxon>Balneolota</taxon>
        <taxon>Balneolia</taxon>
        <taxon>Balneolales</taxon>
        <taxon>Balneolaceae</taxon>
        <taxon>Gracilimonas</taxon>
    </lineage>
</organism>
<feature type="signal peptide" evidence="1">
    <location>
        <begin position="1"/>
        <end position="20"/>
    </location>
</feature>
<dbReference type="Pfam" id="PF07661">
    <property type="entry name" value="MORN_2"/>
    <property type="match status" value="2"/>
</dbReference>
<reference evidence="2 3" key="1">
    <citation type="submission" date="2017-05" db="EMBL/GenBank/DDBJ databases">
        <authorList>
            <person name="Varghese N."/>
            <person name="Submissions S."/>
        </authorList>
    </citation>
    <scope>NUCLEOTIDE SEQUENCE [LARGE SCALE GENOMIC DNA]</scope>
    <source>
        <strain evidence="2 3">DSM 21985</strain>
    </source>
</reference>
<evidence type="ECO:0000313" key="3">
    <source>
        <dbReference type="Proteomes" id="UP000317557"/>
    </source>
</evidence>
<dbReference type="Gene3D" id="2.40.50.120">
    <property type="match status" value="1"/>
</dbReference>
<dbReference type="Proteomes" id="UP000317557">
    <property type="component" value="Unassembled WGS sequence"/>
</dbReference>
<dbReference type="InterPro" id="IPR008993">
    <property type="entry name" value="TIMP-like_OB-fold"/>
</dbReference>
<dbReference type="RefSeq" id="WP_142455148.1">
    <property type="nucleotide sequence ID" value="NZ_FXTP01000011.1"/>
</dbReference>
<evidence type="ECO:0000256" key="1">
    <source>
        <dbReference type="SAM" id="SignalP"/>
    </source>
</evidence>
<keyword evidence="1" id="KW-0732">Signal</keyword>
<dbReference type="Gene3D" id="2.20.110.10">
    <property type="entry name" value="Histone H3 K4-specific methyltransferase SET7/9 N-terminal domain"/>
    <property type="match status" value="1"/>
</dbReference>
<name>A0A521EEC3_9BACT</name>
<evidence type="ECO:0000313" key="2">
    <source>
        <dbReference type="EMBL" id="SMO82273.1"/>
    </source>
</evidence>
<sequence length="374" mass="43260">MKQSIVLIILALVLPLQAWACTCGGPYEFKTKEDLKRYQFIAFVKVDSIYKSGISKVNEHDLFYQADFTILELFKGGLRNTILVNGGHSDIGTTITSCDIGISTNEKWVVFAYLDRNKNLRTGFCTFSKQYATASGEKDWQYKRGIKELSLLREIYEHEVATETIEDGIKRTYYPNGEIEIEQSFENGLPDGQKTIYYPNGQVMIAESYKQGEREGPSIWYDRRGRIKREYQYANGHPIDTCYYYSEFTGLVQHVRIFDDKGNMLQNTKYDFDGELEYVIKINGSTNEYIKTNYYPSGAIRSIAISNADNYNDIRTTEFFESGAKEKEWKYYPKDTTKVFKFWQWSAEGELSSNYILLEGGTKIDLVDSLENKR</sequence>
<dbReference type="EMBL" id="FXTP01000011">
    <property type="protein sequence ID" value="SMO82273.1"/>
    <property type="molecule type" value="Genomic_DNA"/>
</dbReference>
<dbReference type="OrthoDB" id="665360at2"/>
<dbReference type="SUPFAM" id="SSF82185">
    <property type="entry name" value="Histone H3 K4-specific methyltransferase SET7/9 N-terminal domain"/>
    <property type="match status" value="1"/>
</dbReference>
<feature type="chain" id="PRO_5022083397" evidence="1">
    <location>
        <begin position="21"/>
        <end position="374"/>
    </location>
</feature>
<keyword evidence="3" id="KW-1185">Reference proteome</keyword>
<dbReference type="InterPro" id="IPR011652">
    <property type="entry name" value="MORN_2"/>
</dbReference>
<gene>
    <name evidence="2" type="ORF">SAMN06265219_111156</name>
</gene>
<accession>A0A521EEC3</accession>
<protein>
    <submittedName>
        <fullName evidence="2">Antitoxin component YwqK of the YwqJK toxin-antitoxin module</fullName>
    </submittedName>
</protein>
<dbReference type="Gene3D" id="3.90.930.1">
    <property type="match status" value="1"/>
</dbReference>
<proteinExistence type="predicted"/>
<dbReference type="AlphaFoldDB" id="A0A521EEC3"/>
<dbReference type="SUPFAM" id="SSF50242">
    <property type="entry name" value="TIMP-like"/>
    <property type="match status" value="1"/>
</dbReference>